<evidence type="ECO:0000256" key="1">
    <source>
        <dbReference type="ARBA" id="ARBA00004127"/>
    </source>
</evidence>
<proteinExistence type="inferred from homology"/>
<accession>A0AAW2LR62</accession>
<dbReference type="AlphaFoldDB" id="A0AAW2LR62"/>
<keyword evidence="3" id="KW-0732">Signal</keyword>
<reference evidence="9" key="2">
    <citation type="journal article" date="2024" name="Plant">
        <title>Genomic evolution and insights into agronomic trait innovations of Sesamum species.</title>
        <authorList>
            <person name="Miao H."/>
            <person name="Wang L."/>
            <person name="Qu L."/>
            <person name="Liu H."/>
            <person name="Sun Y."/>
            <person name="Le M."/>
            <person name="Wang Q."/>
            <person name="Wei S."/>
            <person name="Zheng Y."/>
            <person name="Lin W."/>
            <person name="Duan Y."/>
            <person name="Cao H."/>
            <person name="Xiong S."/>
            <person name="Wang X."/>
            <person name="Wei L."/>
            <person name="Li C."/>
            <person name="Ma Q."/>
            <person name="Ju M."/>
            <person name="Zhao R."/>
            <person name="Li G."/>
            <person name="Mu C."/>
            <person name="Tian Q."/>
            <person name="Mei H."/>
            <person name="Zhang T."/>
            <person name="Gao T."/>
            <person name="Zhang H."/>
        </authorList>
    </citation>
    <scope>NUCLEOTIDE SEQUENCE</scope>
    <source>
        <strain evidence="9">KEN8</strain>
    </source>
</reference>
<feature type="compositionally biased region" description="Polar residues" evidence="7">
    <location>
        <begin position="208"/>
        <end position="226"/>
    </location>
</feature>
<keyword evidence="4 8" id="KW-1133">Transmembrane helix</keyword>
<evidence type="ECO:0000313" key="9">
    <source>
        <dbReference type="EMBL" id="KAL0321665.1"/>
    </source>
</evidence>
<comment type="caution">
    <text evidence="9">The sequence shown here is derived from an EMBL/GenBank/DDBJ whole genome shotgun (WGS) entry which is preliminary data.</text>
</comment>
<dbReference type="InterPro" id="IPR052222">
    <property type="entry name" value="DESIGUAL"/>
</dbReference>
<evidence type="ECO:0000256" key="4">
    <source>
        <dbReference type="ARBA" id="ARBA00022989"/>
    </source>
</evidence>
<organism evidence="9">
    <name type="scientific">Sesamum calycinum</name>
    <dbReference type="NCBI Taxonomy" id="2727403"/>
    <lineage>
        <taxon>Eukaryota</taxon>
        <taxon>Viridiplantae</taxon>
        <taxon>Streptophyta</taxon>
        <taxon>Embryophyta</taxon>
        <taxon>Tracheophyta</taxon>
        <taxon>Spermatophyta</taxon>
        <taxon>Magnoliopsida</taxon>
        <taxon>eudicotyledons</taxon>
        <taxon>Gunneridae</taxon>
        <taxon>Pentapetalae</taxon>
        <taxon>asterids</taxon>
        <taxon>lamiids</taxon>
        <taxon>Lamiales</taxon>
        <taxon>Pedaliaceae</taxon>
        <taxon>Sesamum</taxon>
    </lineage>
</organism>
<dbReference type="GO" id="GO:0012505">
    <property type="term" value="C:endomembrane system"/>
    <property type="evidence" value="ECO:0007669"/>
    <property type="project" value="UniProtKB-SubCell"/>
</dbReference>
<keyword evidence="5 8" id="KW-0472">Membrane</keyword>
<evidence type="ECO:0000256" key="7">
    <source>
        <dbReference type="SAM" id="MobiDB-lite"/>
    </source>
</evidence>
<evidence type="ECO:0000256" key="6">
    <source>
        <dbReference type="ARBA" id="ARBA00029467"/>
    </source>
</evidence>
<feature type="transmembrane region" description="Helical" evidence="8">
    <location>
        <begin position="70"/>
        <end position="96"/>
    </location>
</feature>
<reference evidence="9" key="1">
    <citation type="submission" date="2020-06" db="EMBL/GenBank/DDBJ databases">
        <authorList>
            <person name="Li T."/>
            <person name="Hu X."/>
            <person name="Zhang T."/>
            <person name="Song X."/>
            <person name="Zhang H."/>
            <person name="Dai N."/>
            <person name="Sheng W."/>
            <person name="Hou X."/>
            <person name="Wei L."/>
        </authorList>
    </citation>
    <scope>NUCLEOTIDE SEQUENCE</scope>
    <source>
        <strain evidence="9">KEN8</strain>
        <tissue evidence="9">Leaf</tissue>
    </source>
</reference>
<name>A0AAW2LR62_9LAMI</name>
<sequence length="251" mass="27379">MSFIVIFALSASRQECEDVVSTICECPVCINSSQGSITYETLSSIILQIGVGDQVQFPSPSECVYPRSPALGLGLTAAVALMIAQMIINVATGCVCCRKGPHQSNSNWTLALVCFIVSWFTFVVAFLLLLTGAALNDQHGEENLYLGNYYCYVVKPGVFAGAAVLSIASVILGIIYYVTLTQEKNRNNPWAASVPQSGIAMGQPQFPPQNVQSQPQFPPQNVQYQPQFPPPQNAQGPVFVHEDTYMRRQFT</sequence>
<feature type="region of interest" description="Disordered" evidence="7">
    <location>
        <begin position="205"/>
        <end position="237"/>
    </location>
</feature>
<dbReference type="EMBL" id="JACGWM010000016">
    <property type="protein sequence ID" value="KAL0321665.1"/>
    <property type="molecule type" value="Genomic_DNA"/>
</dbReference>
<dbReference type="Pfam" id="PF06749">
    <property type="entry name" value="DUF1218"/>
    <property type="match status" value="1"/>
</dbReference>
<feature type="transmembrane region" description="Helical" evidence="8">
    <location>
        <begin position="156"/>
        <end position="178"/>
    </location>
</feature>
<dbReference type="InterPro" id="IPR009606">
    <property type="entry name" value="DEAL/Modifying_wall_lignin1/2"/>
</dbReference>
<evidence type="ECO:0000256" key="8">
    <source>
        <dbReference type="SAM" id="Phobius"/>
    </source>
</evidence>
<evidence type="ECO:0008006" key="10">
    <source>
        <dbReference type="Google" id="ProtNLM"/>
    </source>
</evidence>
<evidence type="ECO:0000256" key="2">
    <source>
        <dbReference type="ARBA" id="ARBA00022692"/>
    </source>
</evidence>
<feature type="transmembrane region" description="Helical" evidence="8">
    <location>
        <begin position="108"/>
        <end position="136"/>
    </location>
</feature>
<dbReference type="PANTHER" id="PTHR31769">
    <property type="entry name" value="OS07G0462200 PROTEIN-RELATED"/>
    <property type="match status" value="1"/>
</dbReference>
<evidence type="ECO:0000256" key="3">
    <source>
        <dbReference type="ARBA" id="ARBA00022729"/>
    </source>
</evidence>
<protein>
    <recommendedName>
        <fullName evidence="10">Transmembrane protein</fullName>
    </recommendedName>
</protein>
<comment type="similarity">
    <text evidence="6">Belongs to the DESIGUAL family.</text>
</comment>
<keyword evidence="2 8" id="KW-0812">Transmembrane</keyword>
<gene>
    <name evidence="9" type="ORF">Scaly_2462900</name>
</gene>
<comment type="subcellular location">
    <subcellularLocation>
        <location evidence="1">Endomembrane system</location>
        <topology evidence="1">Multi-pass membrane protein</topology>
    </subcellularLocation>
</comment>
<evidence type="ECO:0000256" key="5">
    <source>
        <dbReference type="ARBA" id="ARBA00023136"/>
    </source>
</evidence>